<dbReference type="EC" id="2.6.1.19" evidence="4"/>
<comment type="similarity">
    <text evidence="2 12">Belongs to the class-III pyridoxal-phosphate-dependent aminotransferase family.</text>
</comment>
<keyword evidence="7 12" id="KW-0663">Pyridoxal phosphate</keyword>
<sequence length="527" mass="59260">MLRINLSVSCKISSPLSRVLLKNVAVQVRCHQPHGHIIIPRALCSCFNEVNCRRLSTNMRQSEPTQPKVKTSIPGPKSLELLRELNFIQQAGSVQLFVDYNQSYGNYLVDADGNEFLDAFTQISSIPIGYNHPELLKAFEDQQNLRSLINRPALGVFPSMDWPEKLKNVLLSVAPCGLNNVMTMICGACSNENAFKAVFIWYRTKQREGSIHFTEEEINTCMWNQPPGSPKLSIMSFKGGFHGRTFGSLSTTRSKALHKLDFPAFDYWPMASFPRYLYPLTENCCVNLKEDDRCLAEVEDLIEKSNKACVPVAGIIIEPIQAEGGDNEASPYFFQNLQRICQQRGVALIFDEVQTGCGPTGKMWCHEHFELPSPPDVVTFSKKMLTGGFYYKPNFKAPQAYRIFNTWMGDPGKLILLECVLKVIKQDNLLSLVEKSGSILKKGLHLLETEYPCMINSVRGRGTFLAFNAANATLRDKINISLKENGILSGACGDTSIRLRPSLTFTPKHAEIYLDILKKTLKHLSRF</sequence>
<evidence type="ECO:0000256" key="5">
    <source>
        <dbReference type="ARBA" id="ARBA00022576"/>
    </source>
</evidence>
<evidence type="ECO:0000256" key="11">
    <source>
        <dbReference type="ARBA" id="ARBA00031787"/>
    </source>
</evidence>
<keyword evidence="14" id="KW-1185">Reference proteome</keyword>
<dbReference type="Proteomes" id="UP001153292">
    <property type="component" value="Chromosome 6"/>
</dbReference>
<reference evidence="13" key="1">
    <citation type="submission" date="2021-12" db="EMBL/GenBank/DDBJ databases">
        <authorList>
            <person name="King R."/>
        </authorList>
    </citation>
    <scope>NUCLEOTIDE SEQUENCE</scope>
</reference>
<dbReference type="NCBIfam" id="TIGR00699">
    <property type="entry name" value="GABAtrns_euk"/>
    <property type="match status" value="1"/>
</dbReference>
<accession>A0ABN8B9X5</accession>
<evidence type="ECO:0000313" key="14">
    <source>
        <dbReference type="Proteomes" id="UP001153292"/>
    </source>
</evidence>
<dbReference type="Gene3D" id="3.90.1150.10">
    <property type="entry name" value="Aspartate Aminotransferase, domain 1"/>
    <property type="match status" value="1"/>
</dbReference>
<dbReference type="Gene3D" id="3.40.640.10">
    <property type="entry name" value="Type I PLP-dependent aspartate aminotransferase-like (Major domain)"/>
    <property type="match status" value="1"/>
</dbReference>
<dbReference type="PIRSF" id="PIRSF000521">
    <property type="entry name" value="Transaminase_4ab_Lys_Orn"/>
    <property type="match status" value="1"/>
</dbReference>
<name>A0ABN8B9X5_CHISP</name>
<proteinExistence type="inferred from homology"/>
<protein>
    <recommendedName>
        <fullName evidence="10">(S)-3-amino-2-methylpropionate transaminase</fullName>
        <ecNumber evidence="4">2.6.1.19</ecNumber>
        <ecNumber evidence="3">2.6.1.22</ecNumber>
    </recommendedName>
    <alternativeName>
        <fullName evidence="11">GABA aminotransferase</fullName>
    </alternativeName>
    <alternativeName>
        <fullName evidence="9">Gamma-amino-N-butyrate transaminase</fullName>
    </alternativeName>
    <alternativeName>
        <fullName evidence="8">L-AIBAT</fullName>
    </alternativeName>
</protein>
<dbReference type="EC" id="2.6.1.22" evidence="3"/>
<dbReference type="InterPro" id="IPR004631">
    <property type="entry name" value="4NH2But_aminotransferase_euk"/>
</dbReference>
<evidence type="ECO:0000256" key="3">
    <source>
        <dbReference type="ARBA" id="ARBA00012876"/>
    </source>
</evidence>
<dbReference type="EMBL" id="OU963899">
    <property type="protein sequence ID" value="CAH0406528.1"/>
    <property type="molecule type" value="Genomic_DNA"/>
</dbReference>
<dbReference type="InterPro" id="IPR015424">
    <property type="entry name" value="PyrdxlP-dep_Trfase"/>
</dbReference>
<keyword evidence="5" id="KW-0032">Aminotransferase</keyword>
<evidence type="ECO:0000256" key="1">
    <source>
        <dbReference type="ARBA" id="ARBA00001933"/>
    </source>
</evidence>
<dbReference type="PANTHER" id="PTHR43206">
    <property type="entry name" value="AMINOTRANSFERASE"/>
    <property type="match status" value="1"/>
</dbReference>
<dbReference type="Pfam" id="PF00202">
    <property type="entry name" value="Aminotran_3"/>
    <property type="match status" value="1"/>
</dbReference>
<evidence type="ECO:0000256" key="7">
    <source>
        <dbReference type="ARBA" id="ARBA00022898"/>
    </source>
</evidence>
<evidence type="ECO:0000256" key="8">
    <source>
        <dbReference type="ARBA" id="ARBA00029760"/>
    </source>
</evidence>
<evidence type="ECO:0000256" key="10">
    <source>
        <dbReference type="ARBA" id="ARBA00030857"/>
    </source>
</evidence>
<evidence type="ECO:0000256" key="12">
    <source>
        <dbReference type="RuleBase" id="RU003560"/>
    </source>
</evidence>
<evidence type="ECO:0000256" key="9">
    <source>
        <dbReference type="ARBA" id="ARBA00030204"/>
    </source>
</evidence>
<gene>
    <name evidence="13" type="ORF">CHILSU_LOCUS9905</name>
</gene>
<evidence type="ECO:0000256" key="6">
    <source>
        <dbReference type="ARBA" id="ARBA00022679"/>
    </source>
</evidence>
<evidence type="ECO:0000256" key="4">
    <source>
        <dbReference type="ARBA" id="ARBA00012912"/>
    </source>
</evidence>
<keyword evidence="6" id="KW-0808">Transferase</keyword>
<comment type="cofactor">
    <cofactor evidence="1">
        <name>pyridoxal 5'-phosphate</name>
        <dbReference type="ChEBI" id="CHEBI:597326"/>
    </cofactor>
</comment>
<evidence type="ECO:0000256" key="2">
    <source>
        <dbReference type="ARBA" id="ARBA00008954"/>
    </source>
</evidence>
<evidence type="ECO:0000313" key="13">
    <source>
        <dbReference type="EMBL" id="CAH0406528.1"/>
    </source>
</evidence>
<dbReference type="InterPro" id="IPR015422">
    <property type="entry name" value="PyrdxlP-dep_Trfase_small"/>
</dbReference>
<organism evidence="13 14">
    <name type="scientific">Chilo suppressalis</name>
    <name type="common">Asiatic rice borer moth</name>
    <dbReference type="NCBI Taxonomy" id="168631"/>
    <lineage>
        <taxon>Eukaryota</taxon>
        <taxon>Metazoa</taxon>
        <taxon>Ecdysozoa</taxon>
        <taxon>Arthropoda</taxon>
        <taxon>Hexapoda</taxon>
        <taxon>Insecta</taxon>
        <taxon>Pterygota</taxon>
        <taxon>Neoptera</taxon>
        <taxon>Endopterygota</taxon>
        <taxon>Lepidoptera</taxon>
        <taxon>Glossata</taxon>
        <taxon>Ditrysia</taxon>
        <taxon>Pyraloidea</taxon>
        <taxon>Crambidae</taxon>
        <taxon>Crambinae</taxon>
        <taxon>Chilo</taxon>
    </lineage>
</organism>
<dbReference type="PANTHER" id="PTHR43206:SF1">
    <property type="entry name" value="4-AMINOBUTYRATE AMINOTRANSFERASE, MITOCHONDRIAL"/>
    <property type="match status" value="1"/>
</dbReference>
<dbReference type="InterPro" id="IPR005814">
    <property type="entry name" value="Aminotrans_3"/>
</dbReference>
<dbReference type="InterPro" id="IPR015421">
    <property type="entry name" value="PyrdxlP-dep_Trfase_major"/>
</dbReference>
<dbReference type="CDD" id="cd00610">
    <property type="entry name" value="OAT_like"/>
    <property type="match status" value="1"/>
</dbReference>
<dbReference type="SUPFAM" id="SSF53383">
    <property type="entry name" value="PLP-dependent transferases"/>
    <property type="match status" value="1"/>
</dbReference>